<sequence>MPITLADIDRWDASAVQDVSRALGKRGASADEVKTGLSKLPMIATWQGTGGDAARAALDKLSGHLAAHADEMAAIASATSKSADEIQAVKDKLQAIYRDARSEGFSIDPATGTVTPLDHERAKNDPAYFLEEQDLVNRIGKVLTEANTADADLARAITAAGNDTTGPAEDRPEVRAALSQPLPEDPTQFNDLWNKLTPEEKAWLYSRDHNLGNHPGMPADPKDHLGKDHYNRRHLDELIPQQQTKVDQMQHQFDDLARKAYMGDTNAAAAASNLAPQLQAAKHQLDGYKQVHDAVDPPPTIDGKPNKDAQIPRYLGMLDEQGHAAVAVGGNPDTATRNATFVPGTGQDLARLQFSNEKAIAMYGAALDADSRLQTGDVSVTTWMGYDRPMDVPQAGDTAPATNGASGLDAYENGMRASHVGPPSVDTVIGHSYGSTLVGAAASDGHHLAVDNVIAVGSPGMLVPHAGDLSLDQGADVYAMQARNDIISLATDTTLGPDPVDKDFGATRLYADAGPSSDPLGLTPSVDAHSSYWNAGNEALANMGAVIAGVTPPAMPGGPGTS</sequence>
<dbReference type="ESTHER" id="9myco-a0a1a0mlt3">
    <property type="family name" value="Duf_1023"/>
</dbReference>
<dbReference type="Proteomes" id="UP000093962">
    <property type="component" value="Unassembled WGS sequence"/>
</dbReference>
<dbReference type="EMBL" id="LZSF01000147">
    <property type="protein sequence ID" value="OBA86439.1"/>
    <property type="molecule type" value="Genomic_DNA"/>
</dbReference>
<dbReference type="RefSeq" id="WP_064859358.1">
    <property type="nucleotide sequence ID" value="NZ_LZSF01000147.1"/>
</dbReference>
<dbReference type="InterPro" id="IPR036689">
    <property type="entry name" value="ESAT-6-like_sf"/>
</dbReference>
<comment type="caution">
    <text evidence="2">The sequence shown here is derived from an EMBL/GenBank/DDBJ whole genome shotgun (WGS) entry which is preliminary data.</text>
</comment>
<evidence type="ECO:0000313" key="2">
    <source>
        <dbReference type="EMBL" id="OBA86439.1"/>
    </source>
</evidence>
<dbReference type="AlphaFoldDB" id="A0A1A0MLT3"/>
<feature type="domain" description="DUF1023" evidence="1">
    <location>
        <begin position="321"/>
        <end position="488"/>
    </location>
</feature>
<accession>A0A1A0MLT3</accession>
<gene>
    <name evidence="2" type="ORF">A5642_22610</name>
</gene>
<evidence type="ECO:0000313" key="3">
    <source>
        <dbReference type="Proteomes" id="UP000093962"/>
    </source>
</evidence>
<dbReference type="SUPFAM" id="SSF140453">
    <property type="entry name" value="EsxAB dimer-like"/>
    <property type="match status" value="1"/>
</dbReference>
<organism evidence="2 3">
    <name type="scientific">Mycolicibacterium mucogenicum</name>
    <name type="common">Mycobacterium mucogenicum</name>
    <dbReference type="NCBI Taxonomy" id="56689"/>
    <lineage>
        <taxon>Bacteria</taxon>
        <taxon>Bacillati</taxon>
        <taxon>Actinomycetota</taxon>
        <taxon>Actinomycetes</taxon>
        <taxon>Mycobacteriales</taxon>
        <taxon>Mycobacteriaceae</taxon>
        <taxon>Mycolicibacterium</taxon>
    </lineage>
</organism>
<dbReference type="Pfam" id="PF06259">
    <property type="entry name" value="Abhydrolase_8"/>
    <property type="match status" value="1"/>
</dbReference>
<evidence type="ECO:0000259" key="1">
    <source>
        <dbReference type="Pfam" id="PF06259"/>
    </source>
</evidence>
<reference evidence="2 3" key="1">
    <citation type="submission" date="2016-06" db="EMBL/GenBank/DDBJ databases">
        <authorList>
            <person name="Kjaerup R.B."/>
            <person name="Dalgaard T.S."/>
            <person name="Juul-Madsen H.R."/>
        </authorList>
    </citation>
    <scope>NUCLEOTIDE SEQUENCE [LARGE SCALE GENOMIC DNA]</scope>
    <source>
        <strain evidence="2 3">1199456.5</strain>
    </source>
</reference>
<proteinExistence type="predicted"/>
<protein>
    <recommendedName>
        <fullName evidence="1">DUF1023 domain-containing protein</fullName>
    </recommendedName>
</protein>
<name>A0A1A0MLT3_MYCMU</name>
<dbReference type="OrthoDB" id="5969911at2"/>
<dbReference type="InterPro" id="IPR010427">
    <property type="entry name" value="DUF1023"/>
</dbReference>